<name>A0A1E7L2W7_9ACTN</name>
<accession>A0A1E7L2W7</accession>
<dbReference type="Proteomes" id="UP000176005">
    <property type="component" value="Unassembled WGS sequence"/>
</dbReference>
<evidence type="ECO:0000313" key="2">
    <source>
        <dbReference type="Proteomes" id="UP000176005"/>
    </source>
</evidence>
<sequence length="66" mass="7153">MNQYGGVRVEVDSKQPSDDSWRPLLAALELADRFGAHSNSSGFSTAWALVCAETFGRADRSTGHQP</sequence>
<keyword evidence="2" id="KW-1185">Reference proteome</keyword>
<evidence type="ECO:0000313" key="1">
    <source>
        <dbReference type="EMBL" id="OEV10512.1"/>
    </source>
</evidence>
<dbReference type="EMBL" id="LJGW01000293">
    <property type="protein sequence ID" value="OEV10512.1"/>
    <property type="molecule type" value="Genomic_DNA"/>
</dbReference>
<gene>
    <name evidence="1" type="ORF">AN218_17330</name>
</gene>
<dbReference type="AlphaFoldDB" id="A0A1E7L2W7"/>
<comment type="caution">
    <text evidence="1">The sequence shown here is derived from an EMBL/GenBank/DDBJ whole genome shotgun (WGS) entry which is preliminary data.</text>
</comment>
<reference evidence="1 2" key="1">
    <citation type="journal article" date="2016" name="Front. Microbiol.">
        <title>Comparative Genomics Analysis of Streptomyces Species Reveals Their Adaptation to the Marine Environment and Their Diversity at the Genomic Level.</title>
        <authorList>
            <person name="Tian X."/>
            <person name="Zhang Z."/>
            <person name="Yang T."/>
            <person name="Chen M."/>
            <person name="Li J."/>
            <person name="Chen F."/>
            <person name="Yang J."/>
            <person name="Li W."/>
            <person name="Zhang B."/>
            <person name="Zhang Z."/>
            <person name="Wu J."/>
            <person name="Zhang C."/>
            <person name="Long L."/>
            <person name="Xiao J."/>
        </authorList>
    </citation>
    <scope>NUCLEOTIDE SEQUENCE [LARGE SCALE GENOMIC DNA]</scope>
    <source>
        <strain evidence="1 2">SCSIO 10429</strain>
    </source>
</reference>
<proteinExistence type="predicted"/>
<protein>
    <submittedName>
        <fullName evidence="1">Uncharacterized protein</fullName>
    </submittedName>
</protein>
<organism evidence="1 2">
    <name type="scientific">Streptomyces nanshensis</name>
    <dbReference type="NCBI Taxonomy" id="518642"/>
    <lineage>
        <taxon>Bacteria</taxon>
        <taxon>Bacillati</taxon>
        <taxon>Actinomycetota</taxon>
        <taxon>Actinomycetes</taxon>
        <taxon>Kitasatosporales</taxon>
        <taxon>Streptomycetaceae</taxon>
        <taxon>Streptomyces</taxon>
    </lineage>
</organism>